<feature type="transmembrane region" description="Helical" evidence="13">
    <location>
        <begin position="329"/>
        <end position="349"/>
    </location>
</feature>
<dbReference type="OrthoDB" id="10048028at2759"/>
<feature type="disulfide bond" evidence="11">
    <location>
        <begin position="76"/>
        <end position="89"/>
    </location>
</feature>
<evidence type="ECO:0000259" key="15">
    <source>
        <dbReference type="PROSITE" id="PS50017"/>
    </source>
</evidence>
<comment type="caution">
    <text evidence="11">Lacks conserved residue(s) required for the propagation of feature annotation.</text>
</comment>
<dbReference type="Pfam" id="PF00531">
    <property type="entry name" value="Death"/>
    <property type="match status" value="1"/>
</dbReference>
<dbReference type="InterPro" id="IPR041448">
    <property type="entry name" value="TNFR16_TM"/>
</dbReference>
<reference evidence="18" key="1">
    <citation type="submission" date="2025-08" db="UniProtKB">
        <authorList>
            <consortium name="RefSeq"/>
        </authorList>
    </citation>
    <scope>IDENTIFICATION</scope>
</reference>
<feature type="disulfide bond" evidence="11">
    <location>
        <begin position="160"/>
        <end position="178"/>
    </location>
</feature>
<dbReference type="GO" id="GO:0048406">
    <property type="term" value="F:nerve growth factor binding"/>
    <property type="evidence" value="ECO:0007669"/>
    <property type="project" value="TreeGrafter"/>
</dbReference>
<dbReference type="PANTHER" id="PTHR46605:SF3">
    <property type="entry name" value="TUMOR NECROSIS FACTOR RECEPTOR SUPERFAMILY MEMBER 16"/>
    <property type="match status" value="1"/>
</dbReference>
<dbReference type="RefSeq" id="XP_033773266.1">
    <property type="nucleotide sequence ID" value="XM_033917375.1"/>
</dbReference>
<keyword evidence="2" id="KW-1003">Cell membrane</keyword>
<dbReference type="SUPFAM" id="SSF47986">
    <property type="entry name" value="DEATH domain"/>
    <property type="match status" value="1"/>
</dbReference>
<feature type="domain" description="TNFR-Cys" evidence="16">
    <location>
        <begin position="98"/>
        <end position="136"/>
    </location>
</feature>
<dbReference type="CDD" id="cd08311">
    <property type="entry name" value="Death_p75NR"/>
    <property type="match status" value="1"/>
</dbReference>
<keyword evidence="4" id="KW-0053">Apoptosis</keyword>
<dbReference type="SMART" id="SM00208">
    <property type="entry name" value="TNFR"/>
    <property type="match status" value="4"/>
</dbReference>
<dbReference type="InterPro" id="IPR022325">
    <property type="entry name" value="TNFR_16"/>
</dbReference>
<feature type="domain" description="TNFR-Cys" evidence="16">
    <location>
        <begin position="138"/>
        <end position="178"/>
    </location>
</feature>
<dbReference type="GO" id="GO:0015026">
    <property type="term" value="F:coreceptor activity"/>
    <property type="evidence" value="ECO:0007669"/>
    <property type="project" value="TreeGrafter"/>
</dbReference>
<dbReference type="InterPro" id="IPR001368">
    <property type="entry name" value="TNFR/NGFR_Cys_rich_reg"/>
</dbReference>
<feature type="compositionally biased region" description="Polar residues" evidence="12">
    <location>
        <begin position="382"/>
        <end position="398"/>
    </location>
</feature>
<evidence type="ECO:0000256" key="5">
    <source>
        <dbReference type="ARBA" id="ARBA00022729"/>
    </source>
</evidence>
<name>A0A6P8PCL3_GEOSA</name>
<evidence type="ECO:0000256" key="14">
    <source>
        <dbReference type="SAM" id="SignalP"/>
    </source>
</evidence>
<keyword evidence="6" id="KW-0677">Repeat</keyword>
<feature type="region of interest" description="Disordered" evidence="12">
    <location>
        <begin position="358"/>
        <end position="398"/>
    </location>
</feature>
<dbReference type="InterPro" id="IPR011029">
    <property type="entry name" value="DEATH-like_dom_sf"/>
</dbReference>
<dbReference type="SUPFAM" id="SSF57586">
    <property type="entry name" value="TNF receptor-like"/>
    <property type="match status" value="3"/>
</dbReference>
<feature type="disulfide bond" evidence="11">
    <location>
        <begin position="118"/>
        <end position="136"/>
    </location>
</feature>
<keyword evidence="5 14" id="KW-0732">Signal</keyword>
<gene>
    <name evidence="18" type="primary">LOC117347055</name>
</gene>
<evidence type="ECO:0000259" key="16">
    <source>
        <dbReference type="PROSITE" id="PS50050"/>
    </source>
</evidence>
<feature type="signal peptide" evidence="14">
    <location>
        <begin position="1"/>
        <end position="17"/>
    </location>
</feature>
<dbReference type="Gene3D" id="6.10.250.1780">
    <property type="match status" value="1"/>
</dbReference>
<feature type="compositionally biased region" description="Low complexity" evidence="12">
    <location>
        <begin position="270"/>
        <end position="282"/>
    </location>
</feature>
<feature type="domain" description="Death" evidence="15">
    <location>
        <begin position="418"/>
        <end position="495"/>
    </location>
</feature>
<dbReference type="InterPro" id="IPR000488">
    <property type="entry name" value="Death_dom"/>
</dbReference>
<feature type="disulfide bond" evidence="11">
    <location>
        <begin position="139"/>
        <end position="154"/>
    </location>
</feature>
<feature type="compositionally biased region" description="Polar residues" evidence="12">
    <location>
        <begin position="358"/>
        <end position="372"/>
    </location>
</feature>
<feature type="region of interest" description="Disordered" evidence="12">
    <location>
        <begin position="187"/>
        <end position="301"/>
    </location>
</feature>
<dbReference type="PANTHER" id="PTHR46605">
    <property type="entry name" value="TUMOR NECROSIS FACTOR RECEPTOR"/>
    <property type="match status" value="1"/>
</dbReference>
<dbReference type="InterPro" id="IPR034046">
    <property type="entry name" value="TNFRSF16_N"/>
</dbReference>
<dbReference type="PRINTS" id="PR01966">
    <property type="entry name" value="TNFACTORR16"/>
</dbReference>
<dbReference type="GO" id="GO:0009986">
    <property type="term" value="C:cell surface"/>
    <property type="evidence" value="ECO:0007669"/>
    <property type="project" value="TreeGrafter"/>
</dbReference>
<dbReference type="KEGG" id="gsh:117347055"/>
<evidence type="ECO:0000256" key="11">
    <source>
        <dbReference type="PROSITE-ProRule" id="PRU00206"/>
    </source>
</evidence>
<dbReference type="AlphaFoldDB" id="A0A6P8PCL3"/>
<keyword evidence="8 13" id="KW-0472">Membrane</keyword>
<proteinExistence type="predicted"/>
<dbReference type="CDD" id="cd13416">
    <property type="entry name" value="TNFRSF16"/>
    <property type="match status" value="1"/>
</dbReference>
<evidence type="ECO:0000256" key="4">
    <source>
        <dbReference type="ARBA" id="ARBA00022703"/>
    </source>
</evidence>
<evidence type="ECO:0000256" key="13">
    <source>
        <dbReference type="SAM" id="Phobius"/>
    </source>
</evidence>
<keyword evidence="3 13" id="KW-0812">Transmembrane</keyword>
<evidence type="ECO:0000313" key="18">
    <source>
        <dbReference type="RefSeq" id="XP_033773266.1"/>
    </source>
</evidence>
<feature type="chain" id="PRO_5027679802" evidence="14">
    <location>
        <begin position="18"/>
        <end position="501"/>
    </location>
</feature>
<feature type="repeat" description="TNFR-Cys" evidence="11">
    <location>
        <begin position="56"/>
        <end position="97"/>
    </location>
</feature>
<dbReference type="Pfam" id="PF00020">
    <property type="entry name" value="TNFR_c6"/>
    <property type="match status" value="3"/>
</dbReference>
<feature type="compositionally biased region" description="Pro residues" evidence="12">
    <location>
        <begin position="233"/>
        <end position="258"/>
    </location>
</feature>
<evidence type="ECO:0000256" key="6">
    <source>
        <dbReference type="ARBA" id="ARBA00022737"/>
    </source>
</evidence>
<feature type="compositionally biased region" description="Low complexity" evidence="12">
    <location>
        <begin position="212"/>
        <end position="230"/>
    </location>
</feature>
<evidence type="ECO:0000256" key="3">
    <source>
        <dbReference type="ARBA" id="ARBA00022692"/>
    </source>
</evidence>
<feature type="repeat" description="TNFR-Cys" evidence="11">
    <location>
        <begin position="98"/>
        <end position="136"/>
    </location>
</feature>
<evidence type="ECO:0000256" key="12">
    <source>
        <dbReference type="SAM" id="MobiDB-lite"/>
    </source>
</evidence>
<dbReference type="FunCoup" id="A0A6P8PCL3">
    <property type="interactions" value="999"/>
</dbReference>
<keyword evidence="9 11" id="KW-1015">Disulfide bond</keyword>
<dbReference type="GO" id="GO:0006915">
    <property type="term" value="P:apoptotic process"/>
    <property type="evidence" value="ECO:0007669"/>
    <property type="project" value="UniProtKB-KW"/>
</dbReference>
<dbReference type="Proteomes" id="UP000515159">
    <property type="component" value="Chromosome 13"/>
</dbReference>
<evidence type="ECO:0000256" key="8">
    <source>
        <dbReference type="ARBA" id="ARBA00023136"/>
    </source>
</evidence>
<feature type="repeat" description="TNFR-Cys" evidence="11">
    <location>
        <begin position="138"/>
        <end position="178"/>
    </location>
</feature>
<evidence type="ECO:0000313" key="17">
    <source>
        <dbReference type="Proteomes" id="UP000515159"/>
    </source>
</evidence>
<dbReference type="GO" id="GO:0007266">
    <property type="term" value="P:Rho protein signal transduction"/>
    <property type="evidence" value="ECO:0007669"/>
    <property type="project" value="TreeGrafter"/>
</dbReference>
<organism evidence="17 18">
    <name type="scientific">Geotrypetes seraphini</name>
    <name type="common">Gaboon caecilian</name>
    <name type="synonym">Caecilia seraphini</name>
    <dbReference type="NCBI Taxonomy" id="260995"/>
    <lineage>
        <taxon>Eukaryota</taxon>
        <taxon>Metazoa</taxon>
        <taxon>Chordata</taxon>
        <taxon>Craniata</taxon>
        <taxon>Vertebrata</taxon>
        <taxon>Euteleostomi</taxon>
        <taxon>Amphibia</taxon>
        <taxon>Gymnophiona</taxon>
        <taxon>Geotrypetes</taxon>
    </lineage>
</organism>
<protein>
    <submittedName>
        <fullName evidence="18">Tumor necrosis factor receptor superfamily member 16-like</fullName>
    </submittedName>
</protein>
<feature type="disulfide bond" evidence="11">
    <location>
        <begin position="157"/>
        <end position="170"/>
    </location>
</feature>
<keyword evidence="10" id="KW-0325">Glycoprotein</keyword>
<evidence type="ECO:0000256" key="9">
    <source>
        <dbReference type="ARBA" id="ARBA00023157"/>
    </source>
</evidence>
<feature type="disulfide bond" evidence="11">
    <location>
        <begin position="115"/>
        <end position="128"/>
    </location>
</feature>
<dbReference type="FunFam" id="2.10.50.10:FF:000012">
    <property type="entry name" value="tumor necrosis factor receptor superfamily member 16"/>
    <property type="match status" value="1"/>
</dbReference>
<dbReference type="InParanoid" id="A0A6P8PCL3"/>
<dbReference type="SMART" id="SM00005">
    <property type="entry name" value="DEATH"/>
    <property type="match status" value="1"/>
</dbReference>
<accession>A0A6P8PCL3</accession>
<dbReference type="Pfam" id="PF18422">
    <property type="entry name" value="TNFR_16_TM"/>
    <property type="match status" value="1"/>
</dbReference>
<evidence type="ECO:0000256" key="2">
    <source>
        <dbReference type="ARBA" id="ARBA00022475"/>
    </source>
</evidence>
<feature type="domain" description="TNFR-Cys" evidence="16">
    <location>
        <begin position="56"/>
        <end position="97"/>
    </location>
</feature>
<dbReference type="GO" id="GO:0005886">
    <property type="term" value="C:plasma membrane"/>
    <property type="evidence" value="ECO:0007669"/>
    <property type="project" value="UniProtKB-SubCell"/>
</dbReference>
<dbReference type="GeneID" id="117347055"/>
<dbReference type="Gene3D" id="2.10.50.10">
    <property type="entry name" value="Tumor Necrosis Factor Receptor, subunit A, domain 2"/>
    <property type="match status" value="2"/>
</dbReference>
<comment type="subcellular location">
    <subcellularLocation>
        <location evidence="1">Cell membrane</location>
        <topology evidence="1">Single-pass membrane protein</topology>
    </subcellularLocation>
</comment>
<dbReference type="Gene3D" id="1.10.533.10">
    <property type="entry name" value="Death Domain, Fas"/>
    <property type="match status" value="1"/>
</dbReference>
<sequence length="501" mass="55043">MESSLFVLLLCTVSVWSATEPCLTRQFTASGECCKACNIGEGMIQPCGINQTVCETCIDSTTYSDTVSHTESCKPCTVCLGLKRIVAPCVETDDAVCACNYGYYLNKERNECEPCQSCGLGFGMMYPCSNQQDTMCESCPTGTFSDIDSSMDPCMPCKFCEDGESLLEDCTPMTDTVCHAVHPRWTHRTPSEMEPEDLSTSTTPDPLATHRPPTSYDPPSSHHPPSSHDLPPFHRPPSSPDLPSFHRPPFPHHPPSSHHPPYFRHPPSSHHPLSSHQPPSFHYPLSSHRPPSNRSYEASSISSTVTATTNTIMGSSQPIVTRGIADNLIPIYCSILAAVVVGLVAFIVFKRWNSCKQNKPRANNHPVNQTPSPEGEKLHSDSGISVDSQSLHDQQSQPQIQALKGGTHVYTSLSPTKQEEVEKLLNGSMEDTWRSLAGELGYKDDLIDTFTQEEHPVRALLSDWSGKDSATMEVLCSALRKIQREDIVESLYSESTATSPV</sequence>
<feature type="disulfide bond" evidence="11">
    <location>
        <begin position="79"/>
        <end position="97"/>
    </location>
</feature>
<dbReference type="FunFam" id="2.10.50.10:FF:000013">
    <property type="entry name" value="Tumor necrosis factor receptor superfamily member 16"/>
    <property type="match status" value="1"/>
</dbReference>
<dbReference type="InterPro" id="IPR052302">
    <property type="entry name" value="Neurotrophin_rcpt-DD"/>
</dbReference>
<evidence type="ECO:0000256" key="7">
    <source>
        <dbReference type="ARBA" id="ARBA00022989"/>
    </source>
</evidence>
<evidence type="ECO:0000256" key="10">
    <source>
        <dbReference type="ARBA" id="ARBA00023180"/>
    </source>
</evidence>
<keyword evidence="7 13" id="KW-1133">Transmembrane helix</keyword>
<dbReference type="GO" id="GO:0005035">
    <property type="term" value="F:death receptor activity"/>
    <property type="evidence" value="ECO:0007669"/>
    <property type="project" value="TreeGrafter"/>
</dbReference>
<evidence type="ECO:0000256" key="1">
    <source>
        <dbReference type="ARBA" id="ARBA00004162"/>
    </source>
</evidence>
<dbReference type="PROSITE" id="PS00652">
    <property type="entry name" value="TNFR_NGFR_1"/>
    <property type="match status" value="2"/>
</dbReference>
<dbReference type="PROSITE" id="PS50050">
    <property type="entry name" value="TNFR_NGFR_2"/>
    <property type="match status" value="3"/>
</dbReference>
<keyword evidence="17" id="KW-1185">Reference proteome</keyword>
<dbReference type="PROSITE" id="PS50017">
    <property type="entry name" value="DEATH_DOMAIN"/>
    <property type="match status" value="1"/>
</dbReference>